<dbReference type="AlphaFoldDB" id="A0A380WR31"/>
<evidence type="ECO:0000256" key="1">
    <source>
        <dbReference type="ARBA" id="ARBA00022553"/>
    </source>
</evidence>
<keyword evidence="3" id="KW-0804">Transcription</keyword>
<keyword evidence="1 4" id="KW-0597">Phosphoprotein</keyword>
<evidence type="ECO:0000313" key="6">
    <source>
        <dbReference type="EMBL" id="SUU90802.1"/>
    </source>
</evidence>
<evidence type="ECO:0000259" key="5">
    <source>
        <dbReference type="PROSITE" id="PS50110"/>
    </source>
</evidence>
<dbReference type="GO" id="GO:0000160">
    <property type="term" value="P:phosphorelay signal transduction system"/>
    <property type="evidence" value="ECO:0007669"/>
    <property type="project" value="InterPro"/>
</dbReference>
<name>A0A380WR31_AMIAI</name>
<evidence type="ECO:0000256" key="3">
    <source>
        <dbReference type="ARBA" id="ARBA00023163"/>
    </source>
</evidence>
<dbReference type="RefSeq" id="WP_115732755.1">
    <property type="nucleotide sequence ID" value="NZ_BAAAVY010000037.1"/>
</dbReference>
<dbReference type="Pfam" id="PF00072">
    <property type="entry name" value="Response_reg"/>
    <property type="match status" value="1"/>
</dbReference>
<reference evidence="6 7" key="1">
    <citation type="submission" date="2018-06" db="EMBL/GenBank/DDBJ databases">
        <authorList>
            <consortium name="Pathogen Informatics"/>
            <person name="Doyle S."/>
        </authorList>
    </citation>
    <scope>NUCLEOTIDE SEQUENCE [LARGE SCALE GENOMIC DNA]</scope>
    <source>
        <strain evidence="6 7">NCTC10684</strain>
    </source>
</reference>
<sequence>MMSGKPVVLIVEDSPIIRMSAVDLVLSAGYEALEAGNADEAIRILELRDDIDLVFTDVQMPGTMDGIKLSHYIRDRWPPVKLIVASGAAIIEESMLPGGSRFFSKPYDDLTITEAMALLLSSDKLDFDSGAMGK</sequence>
<dbReference type="EMBL" id="UFSM01000001">
    <property type="protein sequence ID" value="SUU90802.1"/>
    <property type="molecule type" value="Genomic_DNA"/>
</dbReference>
<dbReference type="InterPro" id="IPR011006">
    <property type="entry name" value="CheY-like_superfamily"/>
</dbReference>
<keyword evidence="2" id="KW-0805">Transcription regulation</keyword>
<dbReference type="SMART" id="SM00448">
    <property type="entry name" value="REC"/>
    <property type="match status" value="1"/>
</dbReference>
<feature type="modified residue" description="4-aspartylphosphate" evidence="4">
    <location>
        <position position="57"/>
    </location>
</feature>
<proteinExistence type="predicted"/>
<evidence type="ECO:0000313" key="7">
    <source>
        <dbReference type="Proteomes" id="UP000254701"/>
    </source>
</evidence>
<organism evidence="6 7">
    <name type="scientific">Aminobacter aminovorans</name>
    <name type="common">Chelatobacter heintzii</name>
    <dbReference type="NCBI Taxonomy" id="83263"/>
    <lineage>
        <taxon>Bacteria</taxon>
        <taxon>Pseudomonadati</taxon>
        <taxon>Pseudomonadota</taxon>
        <taxon>Alphaproteobacteria</taxon>
        <taxon>Hyphomicrobiales</taxon>
        <taxon>Phyllobacteriaceae</taxon>
        <taxon>Aminobacter</taxon>
    </lineage>
</organism>
<dbReference type="PROSITE" id="PS50110">
    <property type="entry name" value="RESPONSE_REGULATORY"/>
    <property type="match status" value="1"/>
</dbReference>
<dbReference type="InterPro" id="IPR001789">
    <property type="entry name" value="Sig_transdc_resp-reg_receiver"/>
</dbReference>
<dbReference type="PANTHER" id="PTHR44591:SF3">
    <property type="entry name" value="RESPONSE REGULATORY DOMAIN-CONTAINING PROTEIN"/>
    <property type="match status" value="1"/>
</dbReference>
<evidence type="ECO:0000256" key="2">
    <source>
        <dbReference type="ARBA" id="ARBA00023015"/>
    </source>
</evidence>
<dbReference type="InterPro" id="IPR050595">
    <property type="entry name" value="Bact_response_regulator"/>
</dbReference>
<evidence type="ECO:0000256" key="4">
    <source>
        <dbReference type="PROSITE-ProRule" id="PRU00169"/>
    </source>
</evidence>
<dbReference type="Gene3D" id="3.40.50.2300">
    <property type="match status" value="1"/>
</dbReference>
<dbReference type="SUPFAM" id="SSF52172">
    <property type="entry name" value="CheY-like"/>
    <property type="match status" value="1"/>
</dbReference>
<accession>A0A380WR31</accession>
<protein>
    <submittedName>
        <fullName evidence="6">Blue-light-activated protein</fullName>
    </submittedName>
</protein>
<dbReference type="PANTHER" id="PTHR44591">
    <property type="entry name" value="STRESS RESPONSE REGULATOR PROTEIN 1"/>
    <property type="match status" value="1"/>
</dbReference>
<feature type="domain" description="Response regulatory" evidence="5">
    <location>
        <begin position="7"/>
        <end position="120"/>
    </location>
</feature>
<gene>
    <name evidence="6" type="ORF">NCTC10684_04060</name>
</gene>
<dbReference type="OrthoDB" id="9784719at2"/>
<dbReference type="Proteomes" id="UP000254701">
    <property type="component" value="Unassembled WGS sequence"/>
</dbReference>